<dbReference type="GO" id="GO:0005993">
    <property type="term" value="P:trehalose catabolic process"/>
    <property type="evidence" value="ECO:0007669"/>
    <property type="project" value="TreeGrafter"/>
</dbReference>
<dbReference type="EC" id="3.2.1.28" evidence="3 7"/>
<feature type="signal peptide" evidence="8">
    <location>
        <begin position="1"/>
        <end position="18"/>
    </location>
</feature>
<evidence type="ECO:0000256" key="4">
    <source>
        <dbReference type="ARBA" id="ARBA00019905"/>
    </source>
</evidence>
<dbReference type="PRINTS" id="PR00744">
    <property type="entry name" value="GLHYDRLASE37"/>
</dbReference>
<dbReference type="SUPFAM" id="SSF48208">
    <property type="entry name" value="Six-hairpin glycosidases"/>
    <property type="match status" value="1"/>
</dbReference>
<dbReference type="EMBL" id="JAPWTK010000124">
    <property type="protein sequence ID" value="KAJ8949090.1"/>
    <property type="molecule type" value="Genomic_DNA"/>
</dbReference>
<protein>
    <recommendedName>
        <fullName evidence="4 7">Trehalase</fullName>
        <ecNumber evidence="3 7">3.2.1.28</ecNumber>
    </recommendedName>
    <alternativeName>
        <fullName evidence="7">Alpha-trehalose glucohydrolase</fullName>
    </alternativeName>
</protein>
<evidence type="ECO:0000256" key="3">
    <source>
        <dbReference type="ARBA" id="ARBA00012757"/>
    </source>
</evidence>
<evidence type="ECO:0000313" key="9">
    <source>
        <dbReference type="EMBL" id="KAJ8949090.1"/>
    </source>
</evidence>
<dbReference type="Gene3D" id="1.50.10.10">
    <property type="match status" value="1"/>
</dbReference>
<dbReference type="Pfam" id="PF01204">
    <property type="entry name" value="Trehalase"/>
    <property type="match status" value="1"/>
</dbReference>
<comment type="catalytic activity">
    <reaction evidence="1 7">
        <text>alpha,alpha-trehalose + H2O = alpha-D-glucose + beta-D-glucose</text>
        <dbReference type="Rhea" id="RHEA:32675"/>
        <dbReference type="ChEBI" id="CHEBI:15377"/>
        <dbReference type="ChEBI" id="CHEBI:15903"/>
        <dbReference type="ChEBI" id="CHEBI:16551"/>
        <dbReference type="ChEBI" id="CHEBI:17925"/>
        <dbReference type="EC" id="3.2.1.28"/>
    </reaction>
</comment>
<keyword evidence="10" id="KW-1185">Reference proteome</keyword>
<evidence type="ECO:0000313" key="10">
    <source>
        <dbReference type="Proteomes" id="UP001162162"/>
    </source>
</evidence>
<dbReference type="AlphaFoldDB" id="A0AAV8YD53"/>
<gene>
    <name evidence="9" type="ORF">NQ318_016994</name>
</gene>
<dbReference type="PROSITE" id="PS00928">
    <property type="entry name" value="TREHALASE_2"/>
    <property type="match status" value="1"/>
</dbReference>
<dbReference type="InterPro" id="IPR018232">
    <property type="entry name" value="Glyco_hydro_37_CS"/>
</dbReference>
<evidence type="ECO:0000256" key="1">
    <source>
        <dbReference type="ARBA" id="ARBA00001576"/>
    </source>
</evidence>
<feature type="chain" id="PRO_5043507879" description="Trehalase" evidence="8">
    <location>
        <begin position="19"/>
        <end position="558"/>
    </location>
</feature>
<comment type="caution">
    <text evidence="9">The sequence shown here is derived from an EMBL/GenBank/DDBJ whole genome shotgun (WGS) entry which is preliminary data.</text>
</comment>
<dbReference type="Proteomes" id="UP001162162">
    <property type="component" value="Unassembled WGS sequence"/>
</dbReference>
<comment type="similarity">
    <text evidence="2 7">Belongs to the glycosyl hydrolase 37 family.</text>
</comment>
<dbReference type="PROSITE" id="PS00927">
    <property type="entry name" value="TREHALASE_1"/>
    <property type="match status" value="1"/>
</dbReference>
<name>A0AAV8YD53_9CUCU</name>
<keyword evidence="6 7" id="KW-0326">Glycosidase</keyword>
<accession>A0AAV8YD53</accession>
<keyword evidence="5 7" id="KW-0378">Hydrolase</keyword>
<sequence length="558" mass="63745">MRQLSVLLIAALTSSALSDTPQSCDSLVYCQGELLDTVQRARVFDDSKTFVDMIQVNSANVTLKNFEVFMKSTAYKPTDEEVQQFVEDNFDSEGELEDWTPTDYKSNPEFLKKISDIVVRDFARSLVSIWPTLGRRVKEEVKANPDRHSLISVPNGFIVPGGRFRELYYWDSYWIIKGLLLSEMAETARGMLENFLSLIERYGFVPNGSRVYYLNRSQPPLLSLMVGLYVEATKDIAWLKSNVDTLEAELKWWLRNRVVDIEKDGVKYSLAHYASQSGTPRPESYYEDVRTCTSYNETGKEDCYKNLKSGAESGWDFSSRWIFDPNGGTNSNLTHVETRRVVPVDLNSYLCRAFQELSGFYKLLGDTDKSIQWSEEANSLQKSIEQVLYDRDDGIWYDYDAEMDRPRKMFFASNFAPLWAECYDASSKGEYGSRAAKYFADKGIDDYNGGIPTSLEQSGEQWDFPNAWPPLQEVVIVGLLKTGNVDAQKAAIAAAQRWINANIRGVQRQQGDVREIRRRALGQVRWRRGVHCAIGFRLDERGGAVDHKSLLCKQREQV</sequence>
<organism evidence="9 10">
    <name type="scientific">Aromia moschata</name>
    <dbReference type="NCBI Taxonomy" id="1265417"/>
    <lineage>
        <taxon>Eukaryota</taxon>
        <taxon>Metazoa</taxon>
        <taxon>Ecdysozoa</taxon>
        <taxon>Arthropoda</taxon>
        <taxon>Hexapoda</taxon>
        <taxon>Insecta</taxon>
        <taxon>Pterygota</taxon>
        <taxon>Neoptera</taxon>
        <taxon>Endopterygota</taxon>
        <taxon>Coleoptera</taxon>
        <taxon>Polyphaga</taxon>
        <taxon>Cucujiformia</taxon>
        <taxon>Chrysomeloidea</taxon>
        <taxon>Cerambycidae</taxon>
        <taxon>Cerambycinae</taxon>
        <taxon>Callichromatini</taxon>
        <taxon>Aromia</taxon>
    </lineage>
</organism>
<evidence type="ECO:0000256" key="6">
    <source>
        <dbReference type="ARBA" id="ARBA00023295"/>
    </source>
</evidence>
<proteinExistence type="inferred from homology"/>
<dbReference type="PANTHER" id="PTHR23403">
    <property type="entry name" value="TREHALASE"/>
    <property type="match status" value="1"/>
</dbReference>
<dbReference type="PANTHER" id="PTHR23403:SF1">
    <property type="entry name" value="TREHALASE"/>
    <property type="match status" value="1"/>
</dbReference>
<evidence type="ECO:0000256" key="7">
    <source>
        <dbReference type="RuleBase" id="RU361180"/>
    </source>
</evidence>
<dbReference type="GO" id="GO:0004555">
    <property type="term" value="F:alpha,alpha-trehalase activity"/>
    <property type="evidence" value="ECO:0007669"/>
    <property type="project" value="UniProtKB-EC"/>
</dbReference>
<evidence type="ECO:0000256" key="8">
    <source>
        <dbReference type="SAM" id="SignalP"/>
    </source>
</evidence>
<dbReference type="InterPro" id="IPR008928">
    <property type="entry name" value="6-hairpin_glycosidase_sf"/>
</dbReference>
<dbReference type="InterPro" id="IPR012341">
    <property type="entry name" value="6hp_glycosidase-like_sf"/>
</dbReference>
<evidence type="ECO:0000256" key="5">
    <source>
        <dbReference type="ARBA" id="ARBA00022801"/>
    </source>
</evidence>
<keyword evidence="8" id="KW-0732">Signal</keyword>
<dbReference type="InterPro" id="IPR001661">
    <property type="entry name" value="Glyco_hydro_37"/>
</dbReference>
<reference evidence="9" key="1">
    <citation type="journal article" date="2023" name="Insect Mol. Biol.">
        <title>Genome sequencing provides insights into the evolution of gene families encoding plant cell wall-degrading enzymes in longhorned beetles.</title>
        <authorList>
            <person name="Shin N.R."/>
            <person name="Okamura Y."/>
            <person name="Kirsch R."/>
            <person name="Pauchet Y."/>
        </authorList>
    </citation>
    <scope>NUCLEOTIDE SEQUENCE</scope>
    <source>
        <strain evidence="9">AMC_N1</strain>
    </source>
</reference>
<evidence type="ECO:0000256" key="2">
    <source>
        <dbReference type="ARBA" id="ARBA00005615"/>
    </source>
</evidence>